<dbReference type="InterPro" id="IPR049449">
    <property type="entry name" value="TesB_ACOT8-like_N"/>
</dbReference>
<evidence type="ECO:0000313" key="3">
    <source>
        <dbReference type="Proteomes" id="UP000272400"/>
    </source>
</evidence>
<dbReference type="Pfam" id="PF13622">
    <property type="entry name" value="4HBT_3"/>
    <property type="match status" value="1"/>
</dbReference>
<organism evidence="2 3">
    <name type="scientific">Actinocorallia herbida</name>
    <dbReference type="NCBI Taxonomy" id="58109"/>
    <lineage>
        <taxon>Bacteria</taxon>
        <taxon>Bacillati</taxon>
        <taxon>Actinomycetota</taxon>
        <taxon>Actinomycetes</taxon>
        <taxon>Streptosporangiales</taxon>
        <taxon>Thermomonosporaceae</taxon>
        <taxon>Actinocorallia</taxon>
    </lineage>
</organism>
<gene>
    <name evidence="2" type="ORF">EDD29_6579</name>
</gene>
<evidence type="ECO:0000259" key="1">
    <source>
        <dbReference type="Pfam" id="PF13622"/>
    </source>
</evidence>
<dbReference type="AlphaFoldDB" id="A0A3N1D5R7"/>
<keyword evidence="3" id="KW-1185">Reference proteome</keyword>
<dbReference type="Gene3D" id="2.40.160.210">
    <property type="entry name" value="Acyl-CoA thioesterase, double hotdog domain"/>
    <property type="match status" value="1"/>
</dbReference>
<dbReference type="OrthoDB" id="1413770at2"/>
<sequence length="260" mass="27117">MARVEPFFSTAGDDLLPLPPARSPWSADMLHGRVLGGLAARAIERAGFGEGLRPARVTVDLFKNTGFVPLRVTATPVREGRRIRVVDAVVSGPAGPVARASCVLLRAGAQPAAGGGWERPAWDVPPPGEGPSLDGTPMPMQMWPADEGSWQSSGAAPRRAWVRDIRALVDAEPLSPFVRAVLAADLASPLTHWGAGDLAFINADYTLHLARLPEGDVIGLEAGGHLSADGIAAGHCVVYDAKGPIGHSNTTAIGNAPMRS</sequence>
<reference evidence="2 3" key="1">
    <citation type="submission" date="2018-11" db="EMBL/GenBank/DDBJ databases">
        <title>Sequencing the genomes of 1000 actinobacteria strains.</title>
        <authorList>
            <person name="Klenk H.-P."/>
        </authorList>
    </citation>
    <scope>NUCLEOTIDE SEQUENCE [LARGE SCALE GENOMIC DNA]</scope>
    <source>
        <strain evidence="2 3">DSM 44254</strain>
    </source>
</reference>
<name>A0A3N1D5R7_9ACTN</name>
<comment type="caution">
    <text evidence="2">The sequence shown here is derived from an EMBL/GenBank/DDBJ whole genome shotgun (WGS) entry which is preliminary data.</text>
</comment>
<accession>A0A3N1D5R7</accession>
<dbReference type="InterPro" id="IPR042171">
    <property type="entry name" value="Acyl-CoA_hotdog"/>
</dbReference>
<dbReference type="RefSeq" id="WP_123670811.1">
    <property type="nucleotide sequence ID" value="NZ_RJKE01000001.1"/>
</dbReference>
<dbReference type="Proteomes" id="UP000272400">
    <property type="component" value="Unassembled WGS sequence"/>
</dbReference>
<dbReference type="EMBL" id="RJKE01000001">
    <property type="protein sequence ID" value="ROO88895.1"/>
    <property type="molecule type" value="Genomic_DNA"/>
</dbReference>
<proteinExistence type="predicted"/>
<evidence type="ECO:0000313" key="2">
    <source>
        <dbReference type="EMBL" id="ROO88895.1"/>
    </source>
</evidence>
<feature type="domain" description="Acyl-CoA thioesterase-like N-terminal HotDog" evidence="1">
    <location>
        <begin position="22"/>
        <end position="103"/>
    </location>
</feature>
<protein>
    <submittedName>
        <fullName evidence="2">Thioesterase superfamily protein</fullName>
    </submittedName>
</protein>